<evidence type="ECO:0000259" key="3">
    <source>
        <dbReference type="Pfam" id="PF25871"/>
    </source>
</evidence>
<feature type="domain" description="PEX14-like helix-turn-helix" evidence="3">
    <location>
        <begin position="97"/>
        <end position="167"/>
    </location>
</feature>
<accession>A0A9P6J640</accession>
<dbReference type="PANTHER" id="PTHR36855:SF1">
    <property type="entry name" value="PEROXISOME MEMBRANE ANCHOR PROTEIN PEX14P N-TERMINAL DOMAIN-CONTAINING PROTEIN"/>
    <property type="match status" value="1"/>
</dbReference>
<name>A0A9P6J640_MORAP</name>
<reference evidence="4" key="1">
    <citation type="journal article" date="2020" name="Fungal Divers.">
        <title>Resolving the Mortierellaceae phylogeny through synthesis of multi-gene phylogenetics and phylogenomics.</title>
        <authorList>
            <person name="Vandepol N."/>
            <person name="Liber J."/>
            <person name="Desiro A."/>
            <person name="Na H."/>
            <person name="Kennedy M."/>
            <person name="Barry K."/>
            <person name="Grigoriev I.V."/>
            <person name="Miller A.N."/>
            <person name="O'Donnell K."/>
            <person name="Stajich J.E."/>
            <person name="Bonito G."/>
        </authorList>
    </citation>
    <scope>NUCLEOTIDE SEQUENCE</scope>
    <source>
        <strain evidence="4">CK1249</strain>
    </source>
</reference>
<evidence type="ECO:0000259" key="2">
    <source>
        <dbReference type="Pfam" id="PF16113"/>
    </source>
</evidence>
<feature type="region of interest" description="Disordered" evidence="1">
    <location>
        <begin position="576"/>
        <end position="601"/>
    </location>
</feature>
<comment type="caution">
    <text evidence="4">The sequence shown here is derived from an EMBL/GenBank/DDBJ whole genome shotgun (WGS) entry which is preliminary data.</text>
</comment>
<dbReference type="InterPro" id="IPR058841">
    <property type="entry name" value="HTH_76"/>
</dbReference>
<organism evidence="4 5">
    <name type="scientific">Mortierella alpina</name>
    <name type="common">Oleaginous fungus</name>
    <name type="synonym">Mortierella renispora</name>
    <dbReference type="NCBI Taxonomy" id="64518"/>
    <lineage>
        <taxon>Eukaryota</taxon>
        <taxon>Fungi</taxon>
        <taxon>Fungi incertae sedis</taxon>
        <taxon>Mucoromycota</taxon>
        <taxon>Mortierellomycotina</taxon>
        <taxon>Mortierellomycetes</taxon>
        <taxon>Mortierellales</taxon>
        <taxon>Mortierellaceae</taxon>
        <taxon>Mortierella</taxon>
    </lineage>
</organism>
<dbReference type="Pfam" id="PF25871">
    <property type="entry name" value="HTH_76"/>
    <property type="match status" value="2"/>
</dbReference>
<keyword evidence="5" id="KW-1185">Reference proteome</keyword>
<dbReference type="PANTHER" id="PTHR36855">
    <property type="entry name" value="CHROMOSOME 10, WHOLE GENOME SHOTGUN SEQUENCE"/>
    <property type="match status" value="1"/>
</dbReference>
<evidence type="ECO:0000313" key="5">
    <source>
        <dbReference type="Proteomes" id="UP000738359"/>
    </source>
</evidence>
<gene>
    <name evidence="4" type="ORF">BGZ70_008682</name>
</gene>
<proteinExistence type="predicted"/>
<feature type="domain" description="PEX14-like helix-turn-helix" evidence="3">
    <location>
        <begin position="23"/>
        <end position="85"/>
    </location>
</feature>
<feature type="compositionally biased region" description="Polar residues" evidence="1">
    <location>
        <begin position="576"/>
        <end position="585"/>
    </location>
</feature>
<evidence type="ECO:0000256" key="1">
    <source>
        <dbReference type="SAM" id="MobiDB-lite"/>
    </source>
</evidence>
<dbReference type="Proteomes" id="UP000738359">
    <property type="component" value="Unassembled WGS sequence"/>
</dbReference>
<dbReference type="EMBL" id="JAAAHY010000644">
    <property type="protein sequence ID" value="KAF9960109.1"/>
    <property type="molecule type" value="Genomic_DNA"/>
</dbReference>
<dbReference type="Gene3D" id="3.90.226.10">
    <property type="entry name" value="2-enoyl-CoA Hydratase, Chain A, domain 1"/>
    <property type="match status" value="1"/>
</dbReference>
<evidence type="ECO:0000313" key="4">
    <source>
        <dbReference type="EMBL" id="KAF9960109.1"/>
    </source>
</evidence>
<protein>
    <submittedName>
        <fullName evidence="4">Uncharacterized protein</fullName>
    </submittedName>
</protein>
<dbReference type="Pfam" id="PF16113">
    <property type="entry name" value="ECH_2"/>
    <property type="match status" value="1"/>
</dbReference>
<dbReference type="InterPro" id="IPR045004">
    <property type="entry name" value="ECH_dom"/>
</dbReference>
<dbReference type="AlphaFoldDB" id="A0A9P6J640"/>
<dbReference type="OrthoDB" id="9936937at2759"/>
<feature type="domain" description="Enoyl-CoA hydratase/isomerase" evidence="2">
    <location>
        <begin position="190"/>
        <end position="462"/>
    </location>
</feature>
<sequence length="628" mass="70101">MNATSELYKEQASLPFTSTELGAFHRFHSYLWDEDKEFQAGLRTITEARSSKPSLSELLKMKQYYFSTRLDVKINLDDYLSWRKHLEKPSDDPNVPTFKRFDGYDFDSDIKFQEGLPNFIGQLIKDGKSSLSKADLQKEMTKAKAFYYARFIELFDFPAYLAWKDMQKSQSGKSTQDQRDPESEIVTKDEKWFSGGVVGGIHPSNSSKQGPANTDELLRQYYSLVDEISRLTSEQQKPVVIVVDGIVSLSAAYLAFGSEAQRVITENAALSFTSSDTLEQAAGQVETPFAGLYLLARIQSHAQVDTSARPLPKGVGHYLAFCPNYLLRGPDLRKLGLADFFVSSSKKKDIEEAVLSVAGCPPPHTTQAIRMALNAEVVYPGPAKIDVWRTEIQECFGDAQSVDDIVLNLENYDNNWSKSIRAYISALDPLFAKLLFRAISVASDLRTFKDCIRLEHSLTQNYREYLLSSARTEKTIDTPGVDKFFDLSKVKDTELFDFPFEQWLRDNDVEEDLGGIADIYLTAEAQDPAKACPYLASNTAPVSNEFTPPSDHPNIPGVDFSDPEAMNACPFLSAKSAQRETSTPDETVPADHPKIPGVDFTNPEAAKGCPFLASKKVAEPVDEARNAL</sequence>